<dbReference type="GO" id="GO:0006950">
    <property type="term" value="P:response to stress"/>
    <property type="evidence" value="ECO:0007669"/>
    <property type="project" value="TreeGrafter"/>
</dbReference>
<keyword evidence="2" id="KW-0238">DNA-binding</keyword>
<dbReference type="SUPFAM" id="SSF46785">
    <property type="entry name" value="Winged helix' DNA-binding domain"/>
    <property type="match status" value="1"/>
</dbReference>
<proteinExistence type="predicted"/>
<name>A0A2M9B6F9_9ACTN</name>
<dbReference type="Pfam" id="PF12802">
    <property type="entry name" value="MarR_2"/>
    <property type="match status" value="1"/>
</dbReference>
<dbReference type="InterPro" id="IPR036390">
    <property type="entry name" value="WH_DNA-bd_sf"/>
</dbReference>
<dbReference type="GO" id="GO:0003700">
    <property type="term" value="F:DNA-binding transcription factor activity"/>
    <property type="evidence" value="ECO:0007669"/>
    <property type="project" value="InterPro"/>
</dbReference>
<reference evidence="2 3" key="1">
    <citation type="submission" date="2017-11" db="EMBL/GenBank/DDBJ databases">
        <title>Genomic Encyclopedia of Archaeal and Bacterial Type Strains, Phase II (KMG-II): From Individual Species to Whole Genera.</title>
        <authorList>
            <person name="Goeker M."/>
        </authorList>
    </citation>
    <scope>NUCLEOTIDE SEQUENCE [LARGE SCALE GENOMIC DNA]</scope>
    <source>
        <strain evidence="2 3">DSM 27763</strain>
    </source>
</reference>
<dbReference type="SMART" id="SM00347">
    <property type="entry name" value="HTH_MARR"/>
    <property type="match status" value="1"/>
</dbReference>
<sequence>MLRHRRAAERANDIAVRVVCIADSLILTAIAARAADLARLSHQTGVLAMTSTTGVDHDVEYQIARLLRRSRMRGMESIGQVHPELDFAAYLLLLAVNDANEGRDGVRGTELADAVGVHKSTVSRGLSQLHRLGLVEREIDPSDGRARLVRVTETAASRLASVRAARRARLAEAIADWDEEDLDALARLLDRLNDALEEVAPTA</sequence>
<keyword evidence="3" id="KW-1185">Reference proteome</keyword>
<dbReference type="InterPro" id="IPR036388">
    <property type="entry name" value="WH-like_DNA-bd_sf"/>
</dbReference>
<evidence type="ECO:0000313" key="3">
    <source>
        <dbReference type="Proteomes" id="UP000230842"/>
    </source>
</evidence>
<dbReference type="EMBL" id="PGEZ01000002">
    <property type="protein sequence ID" value="PJJ53543.1"/>
    <property type="molecule type" value="Genomic_DNA"/>
</dbReference>
<dbReference type="PANTHER" id="PTHR33164:SF57">
    <property type="entry name" value="MARR-FAMILY TRANSCRIPTIONAL REGULATOR"/>
    <property type="match status" value="1"/>
</dbReference>
<organism evidence="2 3">
    <name type="scientific">Mumia flava</name>
    <dbReference type="NCBI Taxonomy" id="1348852"/>
    <lineage>
        <taxon>Bacteria</taxon>
        <taxon>Bacillati</taxon>
        <taxon>Actinomycetota</taxon>
        <taxon>Actinomycetes</taxon>
        <taxon>Propionibacteriales</taxon>
        <taxon>Nocardioidaceae</taxon>
        <taxon>Mumia</taxon>
    </lineage>
</organism>
<dbReference type="PANTHER" id="PTHR33164">
    <property type="entry name" value="TRANSCRIPTIONAL REGULATOR, MARR FAMILY"/>
    <property type="match status" value="1"/>
</dbReference>
<gene>
    <name evidence="2" type="ORF">CLV56_3033</name>
</gene>
<evidence type="ECO:0000259" key="1">
    <source>
        <dbReference type="PROSITE" id="PS50995"/>
    </source>
</evidence>
<dbReference type="Proteomes" id="UP000230842">
    <property type="component" value="Unassembled WGS sequence"/>
</dbReference>
<comment type="caution">
    <text evidence="2">The sequence shown here is derived from an EMBL/GenBank/DDBJ whole genome shotgun (WGS) entry which is preliminary data.</text>
</comment>
<dbReference type="GO" id="GO:0003677">
    <property type="term" value="F:DNA binding"/>
    <property type="evidence" value="ECO:0007669"/>
    <property type="project" value="UniProtKB-KW"/>
</dbReference>
<feature type="domain" description="HTH marR-type" evidence="1">
    <location>
        <begin position="56"/>
        <end position="194"/>
    </location>
</feature>
<protein>
    <submittedName>
        <fullName evidence="2">DNA-binding MarR family transcriptional regulator</fullName>
    </submittedName>
</protein>
<accession>A0A2M9B6F9</accession>
<dbReference type="PROSITE" id="PS50995">
    <property type="entry name" value="HTH_MARR_2"/>
    <property type="match status" value="1"/>
</dbReference>
<dbReference type="Gene3D" id="1.10.10.10">
    <property type="entry name" value="Winged helix-like DNA-binding domain superfamily/Winged helix DNA-binding domain"/>
    <property type="match status" value="1"/>
</dbReference>
<evidence type="ECO:0000313" key="2">
    <source>
        <dbReference type="EMBL" id="PJJ53543.1"/>
    </source>
</evidence>
<dbReference type="InterPro" id="IPR000835">
    <property type="entry name" value="HTH_MarR-typ"/>
</dbReference>
<dbReference type="InterPro" id="IPR039422">
    <property type="entry name" value="MarR/SlyA-like"/>
</dbReference>
<dbReference type="PRINTS" id="PR00598">
    <property type="entry name" value="HTHMARR"/>
</dbReference>
<dbReference type="AlphaFoldDB" id="A0A2M9B6F9"/>